<dbReference type="PRINTS" id="PR00069">
    <property type="entry name" value="ALDKETRDTASE"/>
</dbReference>
<dbReference type="InterPro" id="IPR018170">
    <property type="entry name" value="Aldo/ket_reductase_CS"/>
</dbReference>
<dbReference type="FunFam" id="3.20.20.100:FF:000002">
    <property type="entry name" value="2,5-diketo-D-gluconic acid reductase A"/>
    <property type="match status" value="1"/>
</dbReference>
<evidence type="ECO:0000313" key="6">
    <source>
        <dbReference type="EMBL" id="CAD8369429.1"/>
    </source>
</evidence>
<dbReference type="InterPro" id="IPR023210">
    <property type="entry name" value="NADP_OxRdtase_dom"/>
</dbReference>
<evidence type="ECO:0000256" key="4">
    <source>
        <dbReference type="PIRSR" id="PIRSR000097-3"/>
    </source>
</evidence>
<dbReference type="PANTHER" id="PTHR43827:SF13">
    <property type="entry name" value="ALDO_KETO REDUCTASE FAMILY PROTEIN"/>
    <property type="match status" value="1"/>
</dbReference>
<gene>
    <name evidence="6" type="ORF">PBAH0796_LOCUS19371</name>
</gene>
<dbReference type="PIRSF" id="PIRSF000097">
    <property type="entry name" value="AKR"/>
    <property type="match status" value="1"/>
</dbReference>
<evidence type="ECO:0000259" key="5">
    <source>
        <dbReference type="Pfam" id="PF00248"/>
    </source>
</evidence>
<dbReference type="PANTHER" id="PTHR43827">
    <property type="entry name" value="2,5-DIKETO-D-GLUCONIC ACID REDUCTASE"/>
    <property type="match status" value="1"/>
</dbReference>
<feature type="domain" description="NADP-dependent oxidoreductase" evidence="5">
    <location>
        <begin position="23"/>
        <end position="255"/>
    </location>
</feature>
<dbReference type="GO" id="GO:0016616">
    <property type="term" value="F:oxidoreductase activity, acting on the CH-OH group of donors, NAD or NADP as acceptor"/>
    <property type="evidence" value="ECO:0007669"/>
    <property type="project" value="UniProtKB-ARBA"/>
</dbReference>
<accession>A0A7S0FMW8</accession>
<dbReference type="EMBL" id="HBEG01031646">
    <property type="protein sequence ID" value="CAD8369429.1"/>
    <property type="molecule type" value="Transcribed_RNA"/>
</dbReference>
<feature type="binding site" evidence="3">
    <location>
        <position position="103"/>
    </location>
    <ligand>
        <name>substrate</name>
    </ligand>
</feature>
<proteinExistence type="predicted"/>
<sequence length="293" mass="32627">MLDGKDMPIFGLGVFLANAGGDECYNAVKWALELGYRLIDTAEVYQNEAEVGRAIRDSGIPRKEIFVVSKLRDDAHGYEQALRAGRQSAELLAIGYMDLFLVHSPNTGKLIETWDALLKLQHDGLSMSIGVSNFNVAHIEALHNHGRPMPAVNQIEMHPLVYEARRPLLEYCKQHNILVQAYGSIFWGQQDKLNDGTVAQVVAAHPGKTPAQILLRWAVQMGFQIIPKSVRRHRIEENMQLFDFELSAEEMAKLSGLKGKEDTTSALGYWSPLETSVDLGRTDLGAAESRTDL</sequence>
<organism evidence="6">
    <name type="scientific">Pyrodinium bahamense</name>
    <dbReference type="NCBI Taxonomy" id="73915"/>
    <lineage>
        <taxon>Eukaryota</taxon>
        <taxon>Sar</taxon>
        <taxon>Alveolata</taxon>
        <taxon>Dinophyceae</taxon>
        <taxon>Gonyaulacales</taxon>
        <taxon>Pyrocystaceae</taxon>
        <taxon>Pyrodinium</taxon>
    </lineage>
</organism>
<evidence type="ECO:0000256" key="3">
    <source>
        <dbReference type="PIRSR" id="PIRSR000097-2"/>
    </source>
</evidence>
<evidence type="ECO:0000256" key="1">
    <source>
        <dbReference type="ARBA" id="ARBA00023002"/>
    </source>
</evidence>
<dbReference type="InterPro" id="IPR036812">
    <property type="entry name" value="NAD(P)_OxRdtase_dom_sf"/>
</dbReference>
<dbReference type="Gene3D" id="3.20.20.100">
    <property type="entry name" value="NADP-dependent oxidoreductase domain"/>
    <property type="match status" value="1"/>
</dbReference>
<feature type="site" description="Lowers pKa of active site Tyr" evidence="4">
    <location>
        <position position="70"/>
    </location>
</feature>
<dbReference type="CDD" id="cd19071">
    <property type="entry name" value="AKR_AKR1-5-like"/>
    <property type="match status" value="1"/>
</dbReference>
<feature type="active site" description="Proton donor" evidence="2">
    <location>
        <position position="45"/>
    </location>
</feature>
<name>A0A7S0FMW8_9DINO</name>
<dbReference type="AlphaFoldDB" id="A0A7S0FMW8"/>
<evidence type="ECO:0000256" key="2">
    <source>
        <dbReference type="PIRSR" id="PIRSR000097-1"/>
    </source>
</evidence>
<dbReference type="SUPFAM" id="SSF51430">
    <property type="entry name" value="NAD(P)-linked oxidoreductase"/>
    <property type="match status" value="1"/>
</dbReference>
<protein>
    <recommendedName>
        <fullName evidence="5">NADP-dependent oxidoreductase domain-containing protein</fullName>
    </recommendedName>
</protein>
<keyword evidence="1" id="KW-0560">Oxidoreductase</keyword>
<dbReference type="Pfam" id="PF00248">
    <property type="entry name" value="Aldo_ket_red"/>
    <property type="match status" value="1"/>
</dbReference>
<reference evidence="6" key="1">
    <citation type="submission" date="2021-01" db="EMBL/GenBank/DDBJ databases">
        <authorList>
            <person name="Corre E."/>
            <person name="Pelletier E."/>
            <person name="Niang G."/>
            <person name="Scheremetjew M."/>
            <person name="Finn R."/>
            <person name="Kale V."/>
            <person name="Holt S."/>
            <person name="Cochrane G."/>
            <person name="Meng A."/>
            <person name="Brown T."/>
            <person name="Cohen L."/>
        </authorList>
    </citation>
    <scope>NUCLEOTIDE SEQUENCE</scope>
    <source>
        <strain evidence="6">Pbaha01</strain>
    </source>
</reference>
<dbReference type="InterPro" id="IPR020471">
    <property type="entry name" value="AKR"/>
</dbReference>
<dbReference type="PROSITE" id="PS00798">
    <property type="entry name" value="ALDOKETO_REDUCTASE_1"/>
    <property type="match status" value="1"/>
</dbReference>